<evidence type="ECO:0000313" key="8">
    <source>
        <dbReference type="EnsemblMetazoa" id="AMEC011745-PA"/>
    </source>
</evidence>
<name>A0A182U0M1_9DIPT</name>
<feature type="compositionally biased region" description="Basic and acidic residues" evidence="6">
    <location>
        <begin position="328"/>
        <end position="338"/>
    </location>
</feature>
<dbReference type="InterPro" id="IPR036236">
    <property type="entry name" value="Znf_C2H2_sf"/>
</dbReference>
<reference evidence="9" key="1">
    <citation type="submission" date="2014-01" db="EMBL/GenBank/DDBJ databases">
        <title>The Genome Sequence of Anopheles melas CM1001059_A (V2).</title>
        <authorList>
            <consortium name="The Broad Institute Genomics Platform"/>
            <person name="Neafsey D.E."/>
            <person name="Besansky N."/>
            <person name="Howell P."/>
            <person name="Walton C."/>
            <person name="Young S.K."/>
            <person name="Zeng Q."/>
            <person name="Gargeya S."/>
            <person name="Fitzgerald M."/>
            <person name="Haas B."/>
            <person name="Abouelleil A."/>
            <person name="Allen A.W."/>
            <person name="Alvarado L."/>
            <person name="Arachchi H.M."/>
            <person name="Berlin A.M."/>
            <person name="Chapman S.B."/>
            <person name="Gainer-Dewar J."/>
            <person name="Goldberg J."/>
            <person name="Griggs A."/>
            <person name="Gujja S."/>
            <person name="Hansen M."/>
            <person name="Howarth C."/>
            <person name="Imamovic A."/>
            <person name="Ireland A."/>
            <person name="Larimer J."/>
            <person name="McCowan C."/>
            <person name="Murphy C."/>
            <person name="Pearson M."/>
            <person name="Poon T.W."/>
            <person name="Priest M."/>
            <person name="Roberts A."/>
            <person name="Saif S."/>
            <person name="Shea T."/>
            <person name="Sisk P."/>
            <person name="Sykes S."/>
            <person name="Wortman J."/>
            <person name="Nusbaum C."/>
            <person name="Birren B."/>
        </authorList>
    </citation>
    <scope>NUCLEOTIDE SEQUENCE [LARGE SCALE GENOMIC DNA]</scope>
    <source>
        <strain evidence="9">CM1001059</strain>
    </source>
</reference>
<feature type="region of interest" description="Disordered" evidence="6">
    <location>
        <begin position="186"/>
        <end position="247"/>
    </location>
</feature>
<feature type="compositionally biased region" description="Polar residues" evidence="6">
    <location>
        <begin position="227"/>
        <end position="240"/>
    </location>
</feature>
<accession>A0A182U0M1</accession>
<sequence>MQNGFPPPGTMLNPVNFPGASKTPTNISIPSTDDRWQSHQPGDDHPWNGGKHSSPSGYGGSKAYKKPKTEPHDATGASPTGLNIPSTVDRTAGKGAGYAAAAAAATSPTGVIKRYSCTSCPYTTDRRDLFTRHENIHKDEKPFQCYACLKPFNRADHVKKHFLRMHRELDGSAHLNGSHQAQLLQLHSHHQQQQLQQQQQQQQQQHHHQQPHANLHPAQLAIKQEKGSSGSLNTSANSAGGSPDDKYAKKIKGEKKFACTYCPWAGADNWGLKRHLNTHTKPYVCLLCDYKAARSERLATHVLKVHNKKACSKCNFFAEDQAQLEAHLQEAHSHDPSKAGKAGSGSAGSGTGPTGGHCGAASSTSSTSAVHQPASGGGDTNGNVVLRNLGNAFTSNNLPTNIPTSGNGFG</sequence>
<keyword evidence="1" id="KW-0479">Metal-binding</keyword>
<evidence type="ECO:0000256" key="1">
    <source>
        <dbReference type="ARBA" id="ARBA00022723"/>
    </source>
</evidence>
<evidence type="ECO:0000256" key="6">
    <source>
        <dbReference type="SAM" id="MobiDB-lite"/>
    </source>
</evidence>
<dbReference type="Pfam" id="PF00096">
    <property type="entry name" value="zf-C2H2"/>
    <property type="match status" value="1"/>
</dbReference>
<evidence type="ECO:0000259" key="7">
    <source>
        <dbReference type="PROSITE" id="PS50157"/>
    </source>
</evidence>
<dbReference type="InterPro" id="IPR013087">
    <property type="entry name" value="Znf_C2H2_type"/>
</dbReference>
<evidence type="ECO:0000256" key="2">
    <source>
        <dbReference type="ARBA" id="ARBA00022737"/>
    </source>
</evidence>
<reference evidence="8" key="2">
    <citation type="submission" date="2020-05" db="UniProtKB">
        <authorList>
            <consortium name="EnsemblMetazoa"/>
        </authorList>
    </citation>
    <scope>IDENTIFICATION</scope>
    <source>
        <strain evidence="8">CM1001059</strain>
    </source>
</reference>
<keyword evidence="3 5" id="KW-0863">Zinc-finger</keyword>
<keyword evidence="4" id="KW-0862">Zinc</keyword>
<proteinExistence type="predicted"/>
<dbReference type="PROSITE" id="PS00028">
    <property type="entry name" value="ZINC_FINGER_C2H2_1"/>
    <property type="match status" value="1"/>
</dbReference>
<dbReference type="PROSITE" id="PS50157">
    <property type="entry name" value="ZINC_FINGER_C2H2_2"/>
    <property type="match status" value="2"/>
</dbReference>
<feature type="compositionally biased region" description="Basic and acidic residues" evidence="6">
    <location>
        <begin position="32"/>
        <end position="46"/>
    </location>
</feature>
<feature type="compositionally biased region" description="Low complexity" evidence="6">
    <location>
        <begin position="360"/>
        <end position="369"/>
    </location>
</feature>
<dbReference type="PANTHER" id="PTHR24379:SF121">
    <property type="entry name" value="C2H2-TYPE DOMAIN-CONTAINING PROTEIN"/>
    <property type="match status" value="1"/>
</dbReference>
<feature type="domain" description="C2H2-type" evidence="7">
    <location>
        <begin position="143"/>
        <end position="166"/>
    </location>
</feature>
<evidence type="ECO:0000256" key="4">
    <source>
        <dbReference type="ARBA" id="ARBA00022833"/>
    </source>
</evidence>
<feature type="region of interest" description="Disordered" evidence="6">
    <location>
        <begin position="328"/>
        <end position="383"/>
    </location>
</feature>
<evidence type="ECO:0000256" key="5">
    <source>
        <dbReference type="PROSITE-ProRule" id="PRU00042"/>
    </source>
</evidence>
<feature type="compositionally biased region" description="Low complexity" evidence="6">
    <location>
        <begin position="186"/>
        <end position="204"/>
    </location>
</feature>
<dbReference type="SMART" id="SM00355">
    <property type="entry name" value="ZnF_C2H2"/>
    <property type="match status" value="5"/>
</dbReference>
<keyword evidence="2" id="KW-0677">Repeat</keyword>
<evidence type="ECO:0000256" key="3">
    <source>
        <dbReference type="ARBA" id="ARBA00022771"/>
    </source>
</evidence>
<dbReference type="PANTHER" id="PTHR24379">
    <property type="entry name" value="KRAB AND ZINC FINGER DOMAIN-CONTAINING"/>
    <property type="match status" value="1"/>
</dbReference>
<dbReference type="AlphaFoldDB" id="A0A182U0M1"/>
<feature type="compositionally biased region" description="Gly residues" evidence="6">
    <location>
        <begin position="342"/>
        <end position="358"/>
    </location>
</feature>
<dbReference type="Proteomes" id="UP000075902">
    <property type="component" value="Unassembled WGS sequence"/>
</dbReference>
<evidence type="ECO:0000313" key="9">
    <source>
        <dbReference type="Proteomes" id="UP000075902"/>
    </source>
</evidence>
<dbReference type="GO" id="GO:0008270">
    <property type="term" value="F:zinc ion binding"/>
    <property type="evidence" value="ECO:0007669"/>
    <property type="project" value="UniProtKB-KW"/>
</dbReference>
<dbReference type="VEuPathDB" id="VectorBase:AMEC011745"/>
<dbReference type="Gene3D" id="3.30.160.60">
    <property type="entry name" value="Classic Zinc Finger"/>
    <property type="match status" value="2"/>
</dbReference>
<dbReference type="STRING" id="34690.A0A182U0M1"/>
<dbReference type="EnsemblMetazoa" id="AMEC011745-RA">
    <property type="protein sequence ID" value="AMEC011745-PA"/>
    <property type="gene ID" value="AMEC011745"/>
</dbReference>
<protein>
    <recommendedName>
        <fullName evidence="7">C2H2-type domain-containing protein</fullName>
    </recommendedName>
</protein>
<feature type="domain" description="C2H2-type" evidence="7">
    <location>
        <begin position="115"/>
        <end position="142"/>
    </location>
</feature>
<keyword evidence="9" id="KW-1185">Reference proteome</keyword>
<organism evidence="8 9">
    <name type="scientific">Anopheles melas</name>
    <dbReference type="NCBI Taxonomy" id="34690"/>
    <lineage>
        <taxon>Eukaryota</taxon>
        <taxon>Metazoa</taxon>
        <taxon>Ecdysozoa</taxon>
        <taxon>Arthropoda</taxon>
        <taxon>Hexapoda</taxon>
        <taxon>Insecta</taxon>
        <taxon>Pterygota</taxon>
        <taxon>Neoptera</taxon>
        <taxon>Endopterygota</taxon>
        <taxon>Diptera</taxon>
        <taxon>Nematocera</taxon>
        <taxon>Culicoidea</taxon>
        <taxon>Culicidae</taxon>
        <taxon>Anophelinae</taxon>
        <taxon>Anopheles</taxon>
    </lineage>
</organism>
<feature type="region of interest" description="Disordered" evidence="6">
    <location>
        <begin position="1"/>
        <end position="85"/>
    </location>
</feature>
<dbReference type="SUPFAM" id="SSF57667">
    <property type="entry name" value="beta-beta-alpha zinc fingers"/>
    <property type="match status" value="2"/>
</dbReference>
<feature type="compositionally biased region" description="Polar residues" evidence="6">
    <location>
        <begin position="22"/>
        <end position="31"/>
    </location>
</feature>
<dbReference type="FunFam" id="3.30.160.60:FF:001924">
    <property type="entry name" value="Charlatan, isoform F"/>
    <property type="match status" value="1"/>
</dbReference>